<keyword evidence="7" id="KW-1133">Transmembrane helix</keyword>
<dbReference type="CDD" id="cd14014">
    <property type="entry name" value="STKc_PknB_like"/>
    <property type="match status" value="1"/>
</dbReference>
<dbReference type="AlphaFoldDB" id="A3ZYY0"/>
<dbReference type="STRING" id="314230.DSM3645_18451"/>
<name>A3ZYY0_9BACT</name>
<dbReference type="SUPFAM" id="SSF52047">
    <property type="entry name" value="RNI-like"/>
    <property type="match status" value="1"/>
</dbReference>
<dbReference type="HOGENOM" id="CLU_322553_0_0_0"/>
<dbReference type="Pfam" id="PF06439">
    <property type="entry name" value="3keto-disac_hyd"/>
    <property type="match status" value="1"/>
</dbReference>
<dbReference type="InterPro" id="IPR011009">
    <property type="entry name" value="Kinase-like_dom_sf"/>
</dbReference>
<comment type="caution">
    <text evidence="9">The sequence shown here is derived from an EMBL/GenBank/DDBJ whole genome shotgun (WGS) entry which is preliminary data.</text>
</comment>
<dbReference type="InterPro" id="IPR000719">
    <property type="entry name" value="Prot_kinase_dom"/>
</dbReference>
<sequence length="897" mass="99041">MNEQQIFHAALKIADPLARSQYLDLTCGNDSTLRGEVESLLAAHARSGEFLDIPVLAQLGSPAEESGETREHPNGADSQVDLSFLEPSQKAGSLGRLSHYEVRQVLGRGGCGIVFKAFDEKLQRTVAIKVIAPELSATSPARKRFLREARAAAGVRHNSVVSIYAVENLPIPYLVMEYLDGGTMQDKLDQSGPFALPEILLFGRQIAEGLAAAHAQGLIHRDIKPCNILLDAGGQSVKLSDFGLARTMDDARLTQSGAVAGTPLYMSPEQARGETLDQRSDLFSLGSVLYVMCSGRPPFRAPTHYAVMKRVVEDAPRPIPDIIPEIPATLTSIIDKLLEKDRADRIPSAAEVATRLRELERRDLHAVANPFRTTGTPPAAKFDPPPRTSLGTWIALVTVCLIAIGVLLAGLMFNRSLSDPSAPRGVWVQREDQLMQTEPLDSQWIFGDPNWSDYNMDVETRNLCNHANARVGSILFRAESPHDFYRFTIDNVSTGMTTLVKSTGDETTKIGPFRQNRPQQNPWYKAHIEVRKDRIRCWVDDIELFDERDSTFARGRVGLATIGVAAAWRNLKVTKPDGSILWEGFPKIEPGMFESPTTIRNYPCGEMIMPAKLVLPPDVSPDRRAAAYVLSAGGSIRINGERFQSIRRLDQLPDEPFELTQASLNDPRIKEAELQIFAETTHLTELALGSEFTDAALQNFRHNKNLKTLYFLHSQITGAPLHDFDLSQLTHVDVRYSQFDGGNVIVLQNSPELIELHLTNTNVQDEDLALLTGLSKLQHLHLYDTRISDAGLAQIGKLTKMKILSIDKTEITDKGIAHLTTLHDLEVLNASNTNLTDVSVNHLAQLPRLQRLQVQGTQITRQAIEKLHAALPDCVITWNGGEIRPAGDAPPTPGLDI</sequence>
<evidence type="ECO:0000313" key="9">
    <source>
        <dbReference type="EMBL" id="EAQ78345.1"/>
    </source>
</evidence>
<evidence type="ECO:0000256" key="6">
    <source>
        <dbReference type="ARBA" id="ARBA00022840"/>
    </source>
</evidence>
<dbReference type="SMART" id="SM00220">
    <property type="entry name" value="S_TKc"/>
    <property type="match status" value="1"/>
</dbReference>
<evidence type="ECO:0000256" key="3">
    <source>
        <dbReference type="ARBA" id="ARBA00022679"/>
    </source>
</evidence>
<evidence type="ECO:0000256" key="5">
    <source>
        <dbReference type="ARBA" id="ARBA00022777"/>
    </source>
</evidence>
<dbReference type="GO" id="GO:0005524">
    <property type="term" value="F:ATP binding"/>
    <property type="evidence" value="ECO:0007669"/>
    <property type="project" value="UniProtKB-KW"/>
</dbReference>
<dbReference type="OrthoDB" id="221884at2"/>
<dbReference type="GO" id="GO:0004674">
    <property type="term" value="F:protein serine/threonine kinase activity"/>
    <property type="evidence" value="ECO:0007669"/>
    <property type="project" value="UniProtKB-KW"/>
</dbReference>
<evidence type="ECO:0000256" key="2">
    <source>
        <dbReference type="ARBA" id="ARBA00022527"/>
    </source>
</evidence>
<evidence type="ECO:0000256" key="7">
    <source>
        <dbReference type="SAM" id="Phobius"/>
    </source>
</evidence>
<keyword evidence="4" id="KW-0547">Nucleotide-binding</keyword>
<evidence type="ECO:0000256" key="1">
    <source>
        <dbReference type="ARBA" id="ARBA00012513"/>
    </source>
</evidence>
<dbReference type="SUPFAM" id="SSF56112">
    <property type="entry name" value="Protein kinase-like (PK-like)"/>
    <property type="match status" value="1"/>
</dbReference>
<dbReference type="RefSeq" id="WP_002651587.1">
    <property type="nucleotide sequence ID" value="NZ_CH672376.1"/>
</dbReference>
<gene>
    <name evidence="9" type="ORF">DSM3645_18451</name>
</gene>
<feature type="transmembrane region" description="Helical" evidence="7">
    <location>
        <begin position="390"/>
        <end position="413"/>
    </location>
</feature>
<dbReference type="FunFam" id="1.10.510.10:FF:000021">
    <property type="entry name" value="Serine/threonine protein kinase"/>
    <property type="match status" value="1"/>
</dbReference>
<keyword evidence="7" id="KW-0812">Transmembrane</keyword>
<dbReference type="Pfam" id="PF00069">
    <property type="entry name" value="Pkinase"/>
    <property type="match status" value="1"/>
</dbReference>
<keyword evidence="2 9" id="KW-0723">Serine/threonine-protein kinase</keyword>
<dbReference type="InterPro" id="IPR032675">
    <property type="entry name" value="LRR_dom_sf"/>
</dbReference>
<keyword evidence="3" id="KW-0808">Transferase</keyword>
<keyword evidence="7" id="KW-0472">Membrane</keyword>
<proteinExistence type="predicted"/>
<dbReference type="PROSITE" id="PS50011">
    <property type="entry name" value="PROTEIN_KINASE_DOM"/>
    <property type="match status" value="1"/>
</dbReference>
<dbReference type="EMBL" id="AANZ01000022">
    <property type="protein sequence ID" value="EAQ78345.1"/>
    <property type="molecule type" value="Genomic_DNA"/>
</dbReference>
<dbReference type="Proteomes" id="UP000004358">
    <property type="component" value="Unassembled WGS sequence"/>
</dbReference>
<keyword evidence="6" id="KW-0067">ATP-binding</keyword>
<evidence type="ECO:0000313" key="10">
    <source>
        <dbReference type="Proteomes" id="UP000004358"/>
    </source>
</evidence>
<dbReference type="EC" id="2.7.11.1" evidence="1"/>
<dbReference type="InterPro" id="IPR008271">
    <property type="entry name" value="Ser/Thr_kinase_AS"/>
</dbReference>
<dbReference type="InterPro" id="IPR010496">
    <property type="entry name" value="AL/BT2_dom"/>
</dbReference>
<organism evidence="9 10">
    <name type="scientific">Blastopirellula marina DSM 3645</name>
    <dbReference type="NCBI Taxonomy" id="314230"/>
    <lineage>
        <taxon>Bacteria</taxon>
        <taxon>Pseudomonadati</taxon>
        <taxon>Planctomycetota</taxon>
        <taxon>Planctomycetia</taxon>
        <taxon>Pirellulales</taxon>
        <taxon>Pirellulaceae</taxon>
        <taxon>Blastopirellula</taxon>
    </lineage>
</organism>
<dbReference type="PANTHER" id="PTHR43289:SF6">
    <property type="entry name" value="SERINE_THREONINE-PROTEIN KINASE NEKL-3"/>
    <property type="match status" value="1"/>
</dbReference>
<dbReference type="PANTHER" id="PTHR43289">
    <property type="entry name" value="MITOGEN-ACTIVATED PROTEIN KINASE KINASE KINASE 20-RELATED"/>
    <property type="match status" value="1"/>
</dbReference>
<accession>A3ZYY0</accession>
<dbReference type="GO" id="GO:0016787">
    <property type="term" value="F:hydrolase activity"/>
    <property type="evidence" value="ECO:0007669"/>
    <property type="project" value="InterPro"/>
</dbReference>
<dbReference type="Gene3D" id="3.30.200.20">
    <property type="entry name" value="Phosphorylase Kinase, domain 1"/>
    <property type="match status" value="1"/>
</dbReference>
<evidence type="ECO:0000259" key="8">
    <source>
        <dbReference type="PROSITE" id="PS50011"/>
    </source>
</evidence>
<protein>
    <recommendedName>
        <fullName evidence="1">non-specific serine/threonine protein kinase</fullName>
        <ecNumber evidence="1">2.7.11.1</ecNumber>
    </recommendedName>
</protein>
<reference evidence="9 10" key="1">
    <citation type="submission" date="2006-02" db="EMBL/GenBank/DDBJ databases">
        <authorList>
            <person name="Amann R."/>
            <person name="Ferriera S."/>
            <person name="Johnson J."/>
            <person name="Kravitz S."/>
            <person name="Halpern A."/>
            <person name="Remington K."/>
            <person name="Beeson K."/>
            <person name="Tran B."/>
            <person name="Rogers Y.-H."/>
            <person name="Friedman R."/>
            <person name="Venter J.C."/>
        </authorList>
    </citation>
    <scope>NUCLEOTIDE SEQUENCE [LARGE SCALE GENOMIC DNA]</scope>
    <source>
        <strain evidence="9 10">DSM 3645</strain>
    </source>
</reference>
<keyword evidence="5 9" id="KW-0418">Kinase</keyword>
<dbReference type="Gene3D" id="3.80.10.10">
    <property type="entry name" value="Ribonuclease Inhibitor"/>
    <property type="match status" value="2"/>
</dbReference>
<dbReference type="PROSITE" id="PS00108">
    <property type="entry name" value="PROTEIN_KINASE_ST"/>
    <property type="match status" value="1"/>
</dbReference>
<evidence type="ECO:0000256" key="4">
    <source>
        <dbReference type="ARBA" id="ARBA00022741"/>
    </source>
</evidence>
<dbReference type="eggNOG" id="COG0515">
    <property type="taxonomic scope" value="Bacteria"/>
</dbReference>
<feature type="domain" description="Protein kinase" evidence="8">
    <location>
        <begin position="100"/>
        <end position="368"/>
    </location>
</feature>
<dbReference type="Gene3D" id="2.60.120.560">
    <property type="entry name" value="Exo-inulinase, domain 1"/>
    <property type="match status" value="1"/>
</dbReference>
<dbReference type="Gene3D" id="1.10.510.10">
    <property type="entry name" value="Transferase(Phosphotransferase) domain 1"/>
    <property type="match status" value="1"/>
</dbReference>